<dbReference type="EMBL" id="JAALLS010000020">
    <property type="protein sequence ID" value="NGP89514.1"/>
    <property type="molecule type" value="Genomic_DNA"/>
</dbReference>
<organism evidence="2 3">
    <name type="scientific">Fodinibius halophilus</name>
    <dbReference type="NCBI Taxonomy" id="1736908"/>
    <lineage>
        <taxon>Bacteria</taxon>
        <taxon>Pseudomonadati</taxon>
        <taxon>Balneolota</taxon>
        <taxon>Balneolia</taxon>
        <taxon>Balneolales</taxon>
        <taxon>Balneolaceae</taxon>
        <taxon>Fodinibius</taxon>
    </lineage>
</organism>
<dbReference type="InterPro" id="IPR011051">
    <property type="entry name" value="RmlC_Cupin_sf"/>
</dbReference>
<dbReference type="AlphaFoldDB" id="A0A6M1TFE2"/>
<sequence>MDTSISRKDFLTKATFIGVCGMLTGILQTQKQPAAFDPNLLLNVDEGEIYLIGERKGRVTIKIGKQKNGIQTMSLLTEDIGPGDEIPVHKHSSEEEFIFIENGTGIFTFGDEEYKVTAGSMALVPRTVWHGLRNESEENLRMVFGYTPAGFENYFRAIGVKPGAPSQKLSSEDWKRINSKYGVVYRD</sequence>
<dbReference type="Pfam" id="PF07883">
    <property type="entry name" value="Cupin_2"/>
    <property type="match status" value="1"/>
</dbReference>
<evidence type="ECO:0000313" key="3">
    <source>
        <dbReference type="Proteomes" id="UP000479132"/>
    </source>
</evidence>
<dbReference type="InterPro" id="IPR014710">
    <property type="entry name" value="RmlC-like_jellyroll"/>
</dbReference>
<comment type="caution">
    <text evidence="2">The sequence shown here is derived from an EMBL/GenBank/DDBJ whole genome shotgun (WGS) entry which is preliminary data.</text>
</comment>
<evidence type="ECO:0000313" key="2">
    <source>
        <dbReference type="EMBL" id="NGP89514.1"/>
    </source>
</evidence>
<dbReference type="PANTHER" id="PTHR36440">
    <property type="entry name" value="PUTATIVE (AFU_ORTHOLOGUE AFUA_8G07350)-RELATED"/>
    <property type="match status" value="1"/>
</dbReference>
<keyword evidence="3" id="KW-1185">Reference proteome</keyword>
<proteinExistence type="predicted"/>
<dbReference type="RefSeq" id="WP_165270326.1">
    <property type="nucleotide sequence ID" value="NZ_JAALLS010000020.1"/>
</dbReference>
<dbReference type="Proteomes" id="UP000479132">
    <property type="component" value="Unassembled WGS sequence"/>
</dbReference>
<evidence type="ECO:0000259" key="1">
    <source>
        <dbReference type="SMART" id="SM00835"/>
    </source>
</evidence>
<dbReference type="InterPro" id="IPR053146">
    <property type="entry name" value="QDO-like"/>
</dbReference>
<dbReference type="SMART" id="SM00835">
    <property type="entry name" value="Cupin_1"/>
    <property type="match status" value="1"/>
</dbReference>
<dbReference type="SUPFAM" id="SSF51182">
    <property type="entry name" value="RmlC-like cupins"/>
    <property type="match status" value="1"/>
</dbReference>
<feature type="domain" description="Cupin type-1" evidence="1">
    <location>
        <begin position="33"/>
        <end position="175"/>
    </location>
</feature>
<dbReference type="Gene3D" id="2.60.120.10">
    <property type="entry name" value="Jelly Rolls"/>
    <property type="match status" value="1"/>
</dbReference>
<dbReference type="InterPro" id="IPR006045">
    <property type="entry name" value="Cupin_1"/>
</dbReference>
<name>A0A6M1TFE2_9BACT</name>
<dbReference type="InterPro" id="IPR013096">
    <property type="entry name" value="Cupin_2"/>
</dbReference>
<dbReference type="PANTHER" id="PTHR36440:SF1">
    <property type="entry name" value="PUTATIVE (AFU_ORTHOLOGUE AFUA_8G07350)-RELATED"/>
    <property type="match status" value="1"/>
</dbReference>
<protein>
    <submittedName>
        <fullName evidence="2">Cupin domain-containing protein</fullName>
    </submittedName>
</protein>
<gene>
    <name evidence="2" type="ORF">G3569_14240</name>
</gene>
<accession>A0A6M1TFE2</accession>
<reference evidence="2 3" key="1">
    <citation type="submission" date="2020-02" db="EMBL/GenBank/DDBJ databases">
        <title>Aliifodinibius halophilus 2W32, complete genome.</title>
        <authorList>
            <person name="Li Y."/>
            <person name="Wu S."/>
        </authorList>
    </citation>
    <scope>NUCLEOTIDE SEQUENCE [LARGE SCALE GENOMIC DNA]</scope>
    <source>
        <strain evidence="2 3">2W32</strain>
    </source>
</reference>